<keyword evidence="2" id="KW-1185">Reference proteome</keyword>
<dbReference type="AlphaFoldDB" id="A0A2G2Y813"/>
<comment type="caution">
    <text evidence="1">The sequence shown here is derived from an EMBL/GenBank/DDBJ whole genome shotgun (WGS) entry which is preliminary data.</text>
</comment>
<evidence type="ECO:0000313" key="2">
    <source>
        <dbReference type="Proteomes" id="UP000222542"/>
    </source>
</evidence>
<accession>A0A2G2Y813</accession>
<evidence type="ECO:0000313" key="1">
    <source>
        <dbReference type="EMBL" id="PHT65906.1"/>
    </source>
</evidence>
<dbReference type="Proteomes" id="UP000222542">
    <property type="component" value="Unassembled WGS sequence"/>
</dbReference>
<reference evidence="1 2" key="2">
    <citation type="journal article" date="2017" name="Genome Biol.">
        <title>New reference genome sequences of hot pepper reveal the massive evolution of plant disease-resistance genes by retroduplication.</title>
        <authorList>
            <person name="Kim S."/>
            <person name="Park J."/>
            <person name="Yeom S.I."/>
            <person name="Kim Y.M."/>
            <person name="Seo E."/>
            <person name="Kim K.T."/>
            <person name="Kim M.S."/>
            <person name="Lee J.M."/>
            <person name="Cheong K."/>
            <person name="Shin H.S."/>
            <person name="Kim S.B."/>
            <person name="Han K."/>
            <person name="Lee J."/>
            <person name="Park M."/>
            <person name="Lee H.A."/>
            <person name="Lee H.Y."/>
            <person name="Lee Y."/>
            <person name="Oh S."/>
            <person name="Lee J.H."/>
            <person name="Choi E."/>
            <person name="Choi E."/>
            <person name="Lee S.E."/>
            <person name="Jeon J."/>
            <person name="Kim H."/>
            <person name="Choi G."/>
            <person name="Song H."/>
            <person name="Lee J."/>
            <person name="Lee S.C."/>
            <person name="Kwon J.K."/>
            <person name="Lee H.Y."/>
            <person name="Koo N."/>
            <person name="Hong Y."/>
            <person name="Kim R.W."/>
            <person name="Kang W.H."/>
            <person name="Huh J.H."/>
            <person name="Kang B.C."/>
            <person name="Yang T.J."/>
            <person name="Lee Y.H."/>
            <person name="Bennetzen J.L."/>
            <person name="Choi D."/>
        </authorList>
    </citation>
    <scope>NUCLEOTIDE SEQUENCE [LARGE SCALE GENOMIC DNA]</scope>
    <source>
        <strain evidence="2">cv. CM334</strain>
    </source>
</reference>
<organism evidence="1 2">
    <name type="scientific">Capsicum annuum</name>
    <name type="common">Capsicum pepper</name>
    <dbReference type="NCBI Taxonomy" id="4072"/>
    <lineage>
        <taxon>Eukaryota</taxon>
        <taxon>Viridiplantae</taxon>
        <taxon>Streptophyta</taxon>
        <taxon>Embryophyta</taxon>
        <taxon>Tracheophyta</taxon>
        <taxon>Spermatophyta</taxon>
        <taxon>Magnoliopsida</taxon>
        <taxon>eudicotyledons</taxon>
        <taxon>Gunneridae</taxon>
        <taxon>Pentapetalae</taxon>
        <taxon>asterids</taxon>
        <taxon>lamiids</taxon>
        <taxon>Solanales</taxon>
        <taxon>Solanaceae</taxon>
        <taxon>Solanoideae</taxon>
        <taxon>Capsiceae</taxon>
        <taxon>Capsicum</taxon>
    </lineage>
</organism>
<protein>
    <submittedName>
        <fullName evidence="1">Uncharacterized protein</fullName>
    </submittedName>
</protein>
<proteinExistence type="predicted"/>
<reference evidence="1 2" key="1">
    <citation type="journal article" date="2014" name="Nat. Genet.">
        <title>Genome sequence of the hot pepper provides insights into the evolution of pungency in Capsicum species.</title>
        <authorList>
            <person name="Kim S."/>
            <person name="Park M."/>
            <person name="Yeom S.I."/>
            <person name="Kim Y.M."/>
            <person name="Lee J.M."/>
            <person name="Lee H.A."/>
            <person name="Seo E."/>
            <person name="Choi J."/>
            <person name="Cheong K."/>
            <person name="Kim K.T."/>
            <person name="Jung K."/>
            <person name="Lee G.W."/>
            <person name="Oh S.K."/>
            <person name="Bae C."/>
            <person name="Kim S.B."/>
            <person name="Lee H.Y."/>
            <person name="Kim S.Y."/>
            <person name="Kim M.S."/>
            <person name="Kang B.C."/>
            <person name="Jo Y.D."/>
            <person name="Yang H.B."/>
            <person name="Jeong H.J."/>
            <person name="Kang W.H."/>
            <person name="Kwon J.K."/>
            <person name="Shin C."/>
            <person name="Lim J.Y."/>
            <person name="Park J.H."/>
            <person name="Huh J.H."/>
            <person name="Kim J.S."/>
            <person name="Kim B.D."/>
            <person name="Cohen O."/>
            <person name="Paran I."/>
            <person name="Suh M.C."/>
            <person name="Lee S.B."/>
            <person name="Kim Y.K."/>
            <person name="Shin Y."/>
            <person name="Noh S.J."/>
            <person name="Park J."/>
            <person name="Seo Y.S."/>
            <person name="Kwon S.Y."/>
            <person name="Kim H.A."/>
            <person name="Park J.M."/>
            <person name="Kim H.J."/>
            <person name="Choi S.B."/>
            <person name="Bosland P.W."/>
            <person name="Reeves G."/>
            <person name="Jo S.H."/>
            <person name="Lee B.W."/>
            <person name="Cho H.T."/>
            <person name="Choi H.S."/>
            <person name="Lee M.S."/>
            <person name="Yu Y."/>
            <person name="Do Choi Y."/>
            <person name="Park B.S."/>
            <person name="van Deynze A."/>
            <person name="Ashrafi H."/>
            <person name="Hill T."/>
            <person name="Kim W.T."/>
            <person name="Pai H.S."/>
            <person name="Ahn H.K."/>
            <person name="Yeam I."/>
            <person name="Giovannoni J.J."/>
            <person name="Rose J.K."/>
            <person name="Sorensen I."/>
            <person name="Lee S.J."/>
            <person name="Kim R.W."/>
            <person name="Choi I.Y."/>
            <person name="Choi B.S."/>
            <person name="Lim J.S."/>
            <person name="Lee Y.H."/>
            <person name="Choi D."/>
        </authorList>
    </citation>
    <scope>NUCLEOTIDE SEQUENCE [LARGE SCALE GENOMIC DNA]</scope>
    <source>
        <strain evidence="2">cv. CM334</strain>
    </source>
</reference>
<dbReference type="EMBL" id="AYRZ02000012">
    <property type="protein sequence ID" value="PHT65906.1"/>
    <property type="molecule type" value="Genomic_DNA"/>
</dbReference>
<gene>
    <name evidence="1" type="ORF">T459_30331</name>
</gene>
<name>A0A2G2Y813_CAPAN</name>
<sequence>MSTFNFRQSPLSLTHASSLTTDSHLQLQLLRLDYIHQMLSNKLFNIQLKKSSWVSDNVTRTSLTIVLVTENEQVLPLAIDQRIAKKVRPLATSEQEMEPRIVESGSSSATLALEPLMPAKITKVFIYERYECHGEKSISYQLCSSMSDMNAMVKKALVINWTKGVKPELMGDPCEIVKPNLTGDYLYPMLAT</sequence>
<dbReference type="Gramene" id="PHT65906">
    <property type="protein sequence ID" value="PHT65906"/>
    <property type="gene ID" value="T459_30331"/>
</dbReference>